<reference evidence="2" key="1">
    <citation type="journal article" date="2019" name="Int. J. Syst. Evol. Microbiol.">
        <title>The Global Catalogue of Microorganisms (GCM) 10K type strain sequencing project: providing services to taxonomists for standard genome sequencing and annotation.</title>
        <authorList>
            <consortium name="The Broad Institute Genomics Platform"/>
            <consortium name="The Broad Institute Genome Sequencing Center for Infectious Disease"/>
            <person name="Wu L."/>
            <person name="Ma J."/>
        </authorList>
    </citation>
    <scope>NUCLEOTIDE SEQUENCE [LARGE SCALE GENOMIC DNA]</scope>
    <source>
        <strain evidence="2">JCM 17543</strain>
    </source>
</reference>
<gene>
    <name evidence="1" type="ORF">GCM10022276_05550</name>
</gene>
<accession>A0ABP7KW85</accession>
<comment type="caution">
    <text evidence="1">The sequence shown here is derived from an EMBL/GenBank/DDBJ whole genome shotgun (WGS) entry which is preliminary data.</text>
</comment>
<dbReference type="RefSeq" id="WP_344698169.1">
    <property type="nucleotide sequence ID" value="NZ_BAABBM010000001.1"/>
</dbReference>
<sequence length="227" mass="25160">MKPELRRFGKEESPVVIIDDFSGRADEIVRLADALAPFPSETDSYYPGVRRMIEEKEAEAFACVRSICRDASPFIAGAFDVEGFDLLRASFSIVSTAPDRLSPVQRAPHFDSTDQKYFALLHYLRVPAGSGTAFYRQRETAIERVTDRNLPQFVMTAERDAAMLGSSGYIQGSNAFFEQIGAVEGVPDRLVIYQGSLLHSGIIPPGMTFSADPREGRLTCNIFVRGH</sequence>
<evidence type="ECO:0000313" key="2">
    <source>
        <dbReference type="Proteomes" id="UP001500827"/>
    </source>
</evidence>
<proteinExistence type="predicted"/>
<organism evidence="1 2">
    <name type="scientific">Sphingomonas limnosediminicola</name>
    <dbReference type="NCBI Taxonomy" id="940133"/>
    <lineage>
        <taxon>Bacteria</taxon>
        <taxon>Pseudomonadati</taxon>
        <taxon>Pseudomonadota</taxon>
        <taxon>Alphaproteobacteria</taxon>
        <taxon>Sphingomonadales</taxon>
        <taxon>Sphingomonadaceae</taxon>
        <taxon>Sphingomonas</taxon>
    </lineage>
</organism>
<dbReference type="Pfam" id="PF20043">
    <property type="entry name" value="DUF6445"/>
    <property type="match status" value="1"/>
</dbReference>
<protein>
    <submittedName>
        <fullName evidence="1">Uncharacterized protein</fullName>
    </submittedName>
</protein>
<evidence type="ECO:0000313" key="1">
    <source>
        <dbReference type="EMBL" id="GAA3889335.1"/>
    </source>
</evidence>
<name>A0ABP7KW85_9SPHN</name>
<dbReference type="InterPro" id="IPR045617">
    <property type="entry name" value="DUF6445"/>
</dbReference>
<keyword evidence="2" id="KW-1185">Reference proteome</keyword>
<dbReference type="EMBL" id="BAABBM010000001">
    <property type="protein sequence ID" value="GAA3889335.1"/>
    <property type="molecule type" value="Genomic_DNA"/>
</dbReference>
<dbReference type="Proteomes" id="UP001500827">
    <property type="component" value="Unassembled WGS sequence"/>
</dbReference>